<evidence type="ECO:0000313" key="2">
    <source>
        <dbReference type="Proteomes" id="UP000299102"/>
    </source>
</evidence>
<gene>
    <name evidence="1" type="ORF">EVAR_81842_1</name>
</gene>
<comment type="caution">
    <text evidence="1">The sequence shown here is derived from an EMBL/GenBank/DDBJ whole genome shotgun (WGS) entry which is preliminary data.</text>
</comment>
<evidence type="ECO:0000313" key="1">
    <source>
        <dbReference type="EMBL" id="GBP66185.1"/>
    </source>
</evidence>
<reference evidence="1 2" key="1">
    <citation type="journal article" date="2019" name="Commun. Biol.">
        <title>The bagworm genome reveals a unique fibroin gene that provides high tensile strength.</title>
        <authorList>
            <person name="Kono N."/>
            <person name="Nakamura H."/>
            <person name="Ohtoshi R."/>
            <person name="Tomita M."/>
            <person name="Numata K."/>
            <person name="Arakawa K."/>
        </authorList>
    </citation>
    <scope>NUCLEOTIDE SEQUENCE [LARGE SCALE GENOMIC DNA]</scope>
</reference>
<keyword evidence="2" id="KW-1185">Reference proteome</keyword>
<sequence>MNRRKFTICVQNLEKASTDPAISLPGSIADQMAEITQLCCNQGLAARIIGARRCRLTPVRILHSAWTARHTSSKAWVDTQIESSKRAFLERLTTGLKALTGKGRRILIYHIGSEEGFVDKGLSMVESKKDTEDYHHEMNVTHFEE</sequence>
<organism evidence="1 2">
    <name type="scientific">Eumeta variegata</name>
    <name type="common">Bagworm moth</name>
    <name type="synonym">Eumeta japonica</name>
    <dbReference type="NCBI Taxonomy" id="151549"/>
    <lineage>
        <taxon>Eukaryota</taxon>
        <taxon>Metazoa</taxon>
        <taxon>Ecdysozoa</taxon>
        <taxon>Arthropoda</taxon>
        <taxon>Hexapoda</taxon>
        <taxon>Insecta</taxon>
        <taxon>Pterygota</taxon>
        <taxon>Neoptera</taxon>
        <taxon>Endopterygota</taxon>
        <taxon>Lepidoptera</taxon>
        <taxon>Glossata</taxon>
        <taxon>Ditrysia</taxon>
        <taxon>Tineoidea</taxon>
        <taxon>Psychidae</taxon>
        <taxon>Oiketicinae</taxon>
        <taxon>Eumeta</taxon>
    </lineage>
</organism>
<dbReference type="Proteomes" id="UP000299102">
    <property type="component" value="Unassembled WGS sequence"/>
</dbReference>
<name>A0A4C1XVK7_EUMVA</name>
<dbReference type="AlphaFoldDB" id="A0A4C1XVK7"/>
<dbReference type="OrthoDB" id="10039611at2759"/>
<protein>
    <submittedName>
        <fullName evidence="1">Uncharacterized protein</fullName>
    </submittedName>
</protein>
<proteinExistence type="predicted"/>
<dbReference type="EMBL" id="BGZK01000950">
    <property type="protein sequence ID" value="GBP66185.1"/>
    <property type="molecule type" value="Genomic_DNA"/>
</dbReference>
<accession>A0A4C1XVK7</accession>